<sequence>HSQIFQRPFSRIAHTYTFAESIFQGLQVEKDRSIRFLARIHRNIRGKLSDPDDIKWNQGKAEYAYSRPLEIWVLSTLAYATVRFYDVFDTTRGSLNIMEREAVLTKFMQIGIRMGIPIEEIPRDWNEFESQFSSTLHELYASNTAKNMYKNIHDVLIGLHFGKLAFYAAYLLAQCLLPETRFNVTPVRMQNPLKSGYEKQGPIKTATMLEQLTAGQSWLRRTTNMVLRNSIKFTIRCLYPFCPTVSFSGLVYLTAHIYPNTAPTIYAMIREFSGSNNEDPPVQETPLVNPTFCGFNFYKKSSDENPVNLDKGAKGKFDKIKEPSLITDKSYPKRRKLDGILAFFVP</sequence>
<dbReference type="Proteomes" id="UP000070444">
    <property type="component" value="Unassembled WGS sequence"/>
</dbReference>
<gene>
    <name evidence="2" type="ORF">CONCODRAFT_3926</name>
</gene>
<evidence type="ECO:0000313" key="2">
    <source>
        <dbReference type="EMBL" id="KXN73247.1"/>
    </source>
</evidence>
<feature type="non-terminal residue" evidence="2">
    <location>
        <position position="1"/>
    </location>
</feature>
<proteinExistence type="predicted"/>
<dbReference type="STRING" id="796925.A0A137PE27"/>
<dbReference type="GO" id="GO:0016491">
    <property type="term" value="F:oxidoreductase activity"/>
    <property type="evidence" value="ECO:0007669"/>
    <property type="project" value="InterPro"/>
</dbReference>
<feature type="domain" description="ER-bound oxygenase mpaB/mpaB'/Rubber oxygenase catalytic" evidence="1">
    <location>
        <begin position="1"/>
        <end position="164"/>
    </location>
</feature>
<reference evidence="2 3" key="1">
    <citation type="journal article" date="2015" name="Genome Biol. Evol.">
        <title>Phylogenomic analyses indicate that early fungi evolved digesting cell walls of algal ancestors of land plants.</title>
        <authorList>
            <person name="Chang Y."/>
            <person name="Wang S."/>
            <person name="Sekimoto S."/>
            <person name="Aerts A.L."/>
            <person name="Choi C."/>
            <person name="Clum A."/>
            <person name="LaButti K.M."/>
            <person name="Lindquist E.A."/>
            <person name="Yee Ngan C."/>
            <person name="Ohm R.A."/>
            <person name="Salamov A.A."/>
            <person name="Grigoriev I.V."/>
            <person name="Spatafora J.W."/>
            <person name="Berbee M.L."/>
        </authorList>
    </citation>
    <scope>NUCLEOTIDE SEQUENCE [LARGE SCALE GENOMIC DNA]</scope>
    <source>
        <strain evidence="2 3">NRRL 28638</strain>
    </source>
</reference>
<dbReference type="PANTHER" id="PTHR36151:SF3">
    <property type="entry name" value="ER-BOUND OXYGENASE MPAB_MPAB'_RUBBER OXYGENASE CATALYTIC DOMAIN-CONTAINING PROTEIN"/>
    <property type="match status" value="1"/>
</dbReference>
<dbReference type="EMBL" id="KQ964440">
    <property type="protein sequence ID" value="KXN73247.1"/>
    <property type="molecule type" value="Genomic_DNA"/>
</dbReference>
<accession>A0A137PE27</accession>
<evidence type="ECO:0000313" key="3">
    <source>
        <dbReference type="Proteomes" id="UP000070444"/>
    </source>
</evidence>
<protein>
    <recommendedName>
        <fullName evidence="1">ER-bound oxygenase mpaB/mpaB'/Rubber oxygenase catalytic domain-containing protein</fullName>
    </recommendedName>
</protein>
<name>A0A137PE27_CONC2</name>
<dbReference type="Pfam" id="PF09995">
    <property type="entry name" value="MPAB_Lcp_cat"/>
    <property type="match status" value="1"/>
</dbReference>
<dbReference type="PANTHER" id="PTHR36151">
    <property type="entry name" value="BLR2777 PROTEIN"/>
    <property type="match status" value="1"/>
</dbReference>
<organism evidence="2 3">
    <name type="scientific">Conidiobolus coronatus (strain ATCC 28846 / CBS 209.66 / NRRL 28638)</name>
    <name type="common">Delacroixia coronata</name>
    <dbReference type="NCBI Taxonomy" id="796925"/>
    <lineage>
        <taxon>Eukaryota</taxon>
        <taxon>Fungi</taxon>
        <taxon>Fungi incertae sedis</taxon>
        <taxon>Zoopagomycota</taxon>
        <taxon>Entomophthoromycotina</taxon>
        <taxon>Entomophthoromycetes</taxon>
        <taxon>Entomophthorales</taxon>
        <taxon>Ancylistaceae</taxon>
        <taxon>Conidiobolus</taxon>
    </lineage>
</organism>
<evidence type="ECO:0000259" key="1">
    <source>
        <dbReference type="Pfam" id="PF09995"/>
    </source>
</evidence>
<keyword evidence="3" id="KW-1185">Reference proteome</keyword>
<dbReference type="AlphaFoldDB" id="A0A137PE27"/>
<dbReference type="InterPro" id="IPR018713">
    <property type="entry name" value="MPAB/Lcp_cat_dom"/>
</dbReference>